<dbReference type="InterPro" id="IPR050077">
    <property type="entry name" value="LexA_repressor"/>
</dbReference>
<dbReference type="RefSeq" id="WP_154425531.1">
    <property type="nucleotide sequence ID" value="NZ_JAQYGB010000083.1"/>
</dbReference>
<reference evidence="9 10" key="1">
    <citation type="submission" date="2019-08" db="EMBL/GenBank/DDBJ databases">
        <title>In-depth cultivation of the pig gut microbiome towards novel bacterial diversity and tailored functional studies.</title>
        <authorList>
            <person name="Wylensek D."/>
            <person name="Hitch T.C.A."/>
            <person name="Clavel T."/>
        </authorList>
    </citation>
    <scope>NUCLEOTIDE SEQUENCE [LARGE SCALE GENOMIC DNA]</scope>
    <source>
        <strain evidence="9 10">NM-380-WT-3C1</strain>
    </source>
</reference>
<dbReference type="Proteomes" id="UP000460549">
    <property type="component" value="Unassembled WGS sequence"/>
</dbReference>
<dbReference type="PRINTS" id="PR00726">
    <property type="entry name" value="LEXASERPTASE"/>
</dbReference>
<dbReference type="Pfam" id="PF00717">
    <property type="entry name" value="Peptidase_S24"/>
    <property type="match status" value="1"/>
</dbReference>
<keyword evidence="2" id="KW-0227">DNA damage</keyword>
<evidence type="ECO:0000256" key="4">
    <source>
        <dbReference type="ARBA" id="ARBA00022813"/>
    </source>
</evidence>
<dbReference type="Gene3D" id="2.10.109.10">
    <property type="entry name" value="Umud Fragment, subunit A"/>
    <property type="match status" value="1"/>
</dbReference>
<sequence>MISESPVIICGFPSPAQDYTESSLDFNTYLDVRRPSVYALRAKGVSMIGAGIYPEDIILVDKAKQAHHGSLVVACIDGSFTLKRLFLKPKVVLHPENPDYNDIVLEKDEELTIFGVVTAVVRKL</sequence>
<name>A0A7X2TQJ6_9SPIO</name>
<dbReference type="GO" id="GO:0016787">
    <property type="term" value="F:hydrolase activity"/>
    <property type="evidence" value="ECO:0007669"/>
    <property type="project" value="UniProtKB-KW"/>
</dbReference>
<dbReference type="NCBIfam" id="NF007621">
    <property type="entry name" value="PRK10276.1"/>
    <property type="match status" value="1"/>
</dbReference>
<evidence type="ECO:0000256" key="1">
    <source>
        <dbReference type="ARBA" id="ARBA00007484"/>
    </source>
</evidence>
<accession>A0A7X2TQJ6</accession>
<dbReference type="GO" id="GO:0006355">
    <property type="term" value="P:regulation of DNA-templated transcription"/>
    <property type="evidence" value="ECO:0007669"/>
    <property type="project" value="InterPro"/>
</dbReference>
<evidence type="ECO:0000256" key="6">
    <source>
        <dbReference type="ARBA" id="ARBA00023236"/>
    </source>
</evidence>
<evidence type="ECO:0000313" key="10">
    <source>
        <dbReference type="Proteomes" id="UP000460549"/>
    </source>
</evidence>
<dbReference type="EC" id="2.7.7.7" evidence="9"/>
<keyword evidence="3 7" id="KW-0378">Hydrolase</keyword>
<gene>
    <name evidence="9" type="primary">umuD</name>
    <name evidence="9" type="ORF">FYJ80_07165</name>
</gene>
<dbReference type="InterPro" id="IPR015927">
    <property type="entry name" value="Peptidase_S24_S26A/B/C"/>
</dbReference>
<dbReference type="PANTHER" id="PTHR33516:SF2">
    <property type="entry name" value="LEXA REPRESSOR-RELATED"/>
    <property type="match status" value="1"/>
</dbReference>
<dbReference type="GO" id="GO:0003887">
    <property type="term" value="F:DNA-directed DNA polymerase activity"/>
    <property type="evidence" value="ECO:0007669"/>
    <property type="project" value="UniProtKB-EC"/>
</dbReference>
<evidence type="ECO:0000256" key="5">
    <source>
        <dbReference type="ARBA" id="ARBA00023204"/>
    </source>
</evidence>
<keyword evidence="6" id="KW-0742">SOS response</keyword>
<dbReference type="AlphaFoldDB" id="A0A7X2TQJ6"/>
<evidence type="ECO:0000259" key="8">
    <source>
        <dbReference type="Pfam" id="PF00717"/>
    </source>
</evidence>
<dbReference type="GO" id="GO:0006281">
    <property type="term" value="P:DNA repair"/>
    <property type="evidence" value="ECO:0007669"/>
    <property type="project" value="UniProtKB-KW"/>
</dbReference>
<feature type="domain" description="Peptidase S24/S26A/S26B/S26C" evidence="8">
    <location>
        <begin position="10"/>
        <end position="117"/>
    </location>
</feature>
<keyword evidence="4 7" id="KW-0068">Autocatalytic cleavage</keyword>
<dbReference type="PANTHER" id="PTHR33516">
    <property type="entry name" value="LEXA REPRESSOR"/>
    <property type="match status" value="1"/>
</dbReference>
<keyword evidence="10" id="KW-1185">Reference proteome</keyword>
<protein>
    <submittedName>
        <fullName evidence="9">Translesion error-prone DNA polymerase V autoproteolytic subunit</fullName>
        <ecNumber evidence="9">2.7.7.7</ecNumber>
    </submittedName>
</protein>
<comment type="similarity">
    <text evidence="1 7">Belongs to the peptidase S24 family.</text>
</comment>
<proteinExistence type="inferred from homology"/>
<evidence type="ECO:0000256" key="3">
    <source>
        <dbReference type="ARBA" id="ARBA00022801"/>
    </source>
</evidence>
<dbReference type="GO" id="GO:0009432">
    <property type="term" value="P:SOS response"/>
    <property type="evidence" value="ECO:0007669"/>
    <property type="project" value="UniProtKB-KW"/>
</dbReference>
<dbReference type="InterPro" id="IPR036286">
    <property type="entry name" value="LexA/Signal_pep-like_sf"/>
</dbReference>
<evidence type="ECO:0000256" key="2">
    <source>
        <dbReference type="ARBA" id="ARBA00022763"/>
    </source>
</evidence>
<comment type="caution">
    <text evidence="9">The sequence shown here is derived from an EMBL/GenBank/DDBJ whole genome shotgun (WGS) entry which is preliminary data.</text>
</comment>
<evidence type="ECO:0000313" key="9">
    <source>
        <dbReference type="EMBL" id="MSU06559.1"/>
    </source>
</evidence>
<dbReference type="InterPro" id="IPR039418">
    <property type="entry name" value="LexA-like"/>
</dbReference>
<keyword evidence="5" id="KW-0234">DNA repair</keyword>
<organism evidence="9 10">
    <name type="scientific">Bullifex porci</name>
    <dbReference type="NCBI Taxonomy" id="2606638"/>
    <lineage>
        <taxon>Bacteria</taxon>
        <taxon>Pseudomonadati</taxon>
        <taxon>Spirochaetota</taxon>
        <taxon>Spirochaetia</taxon>
        <taxon>Spirochaetales</taxon>
        <taxon>Spirochaetaceae</taxon>
        <taxon>Bullifex</taxon>
    </lineage>
</organism>
<dbReference type="GO" id="GO:0003677">
    <property type="term" value="F:DNA binding"/>
    <property type="evidence" value="ECO:0007669"/>
    <property type="project" value="InterPro"/>
</dbReference>
<keyword evidence="9" id="KW-0548">Nucleotidyltransferase</keyword>
<keyword evidence="9" id="KW-0808">Transferase</keyword>
<dbReference type="InterPro" id="IPR006197">
    <property type="entry name" value="Peptidase_S24_LexA"/>
</dbReference>
<evidence type="ECO:0000256" key="7">
    <source>
        <dbReference type="RuleBase" id="RU003991"/>
    </source>
</evidence>
<dbReference type="EMBL" id="VUNN01000013">
    <property type="protein sequence ID" value="MSU06559.1"/>
    <property type="molecule type" value="Genomic_DNA"/>
</dbReference>
<dbReference type="SUPFAM" id="SSF51306">
    <property type="entry name" value="LexA/Signal peptidase"/>
    <property type="match status" value="1"/>
</dbReference>
<dbReference type="CDD" id="cd06529">
    <property type="entry name" value="S24_LexA-like"/>
    <property type="match status" value="1"/>
</dbReference>